<dbReference type="PROSITE" id="PS50113">
    <property type="entry name" value="PAC"/>
    <property type="match status" value="1"/>
</dbReference>
<evidence type="ECO:0000313" key="14">
    <source>
        <dbReference type="EMBL" id="MDO3675417.1"/>
    </source>
</evidence>
<evidence type="ECO:0000256" key="9">
    <source>
        <dbReference type="PROSITE-ProRule" id="PRU00169"/>
    </source>
</evidence>
<keyword evidence="5" id="KW-0547">Nucleotide-binding</keyword>
<dbReference type="SMART" id="SM00091">
    <property type="entry name" value="PAS"/>
    <property type="match status" value="2"/>
</dbReference>
<proteinExistence type="predicted"/>
<dbReference type="InterPro" id="IPR035965">
    <property type="entry name" value="PAS-like_dom_sf"/>
</dbReference>
<evidence type="ECO:0000313" key="15">
    <source>
        <dbReference type="Proteomes" id="UP001168883"/>
    </source>
</evidence>
<dbReference type="SUPFAM" id="SSF52172">
    <property type="entry name" value="CheY-like"/>
    <property type="match status" value="1"/>
</dbReference>
<dbReference type="InterPro" id="IPR036097">
    <property type="entry name" value="HisK_dim/P_sf"/>
</dbReference>
<evidence type="ECO:0000256" key="1">
    <source>
        <dbReference type="ARBA" id="ARBA00000085"/>
    </source>
</evidence>
<protein>
    <recommendedName>
        <fullName evidence="2">histidine kinase</fullName>
        <ecNumber evidence="2">2.7.13.3</ecNumber>
    </recommendedName>
</protein>
<evidence type="ECO:0000256" key="5">
    <source>
        <dbReference type="ARBA" id="ARBA00022741"/>
    </source>
</evidence>
<dbReference type="InterPro" id="IPR003594">
    <property type="entry name" value="HATPase_dom"/>
</dbReference>
<reference evidence="14" key="1">
    <citation type="submission" date="2023-07" db="EMBL/GenBank/DDBJ databases">
        <authorList>
            <person name="Aktuganov G."/>
            <person name="Boyko T."/>
            <person name="Delegan Y."/>
            <person name="Galimzianova N."/>
            <person name="Gilvanova E."/>
            <person name="Korobov V."/>
            <person name="Kuzmina L."/>
            <person name="Melentiev A."/>
            <person name="Milman P."/>
            <person name="Ryabova A."/>
            <person name="Stupak E."/>
            <person name="Yasakov T."/>
            <person name="Zharikova N."/>
            <person name="Zhurenko E."/>
        </authorList>
    </citation>
    <scope>NUCLEOTIDE SEQUENCE</scope>
    <source>
        <strain evidence="14">IB-739</strain>
    </source>
</reference>
<dbReference type="PROSITE" id="PS50109">
    <property type="entry name" value="HIS_KIN"/>
    <property type="match status" value="1"/>
</dbReference>
<dbReference type="InterPro" id="IPR001789">
    <property type="entry name" value="Sig_transdc_resp-reg_receiver"/>
</dbReference>
<dbReference type="CDD" id="cd00130">
    <property type="entry name" value="PAS"/>
    <property type="match status" value="2"/>
</dbReference>
<dbReference type="CDD" id="cd17546">
    <property type="entry name" value="REC_hyHK_CKI1_RcsC-like"/>
    <property type="match status" value="1"/>
</dbReference>
<dbReference type="CDD" id="cd16922">
    <property type="entry name" value="HATPase_EvgS-ArcB-TorS-like"/>
    <property type="match status" value="1"/>
</dbReference>
<dbReference type="Pfam" id="PF02518">
    <property type="entry name" value="HATPase_c"/>
    <property type="match status" value="1"/>
</dbReference>
<dbReference type="EC" id="2.7.13.3" evidence="2"/>
<gene>
    <name evidence="14" type="ORF">Q3C12_00255</name>
</gene>
<dbReference type="InterPro" id="IPR003661">
    <property type="entry name" value="HisK_dim/P_dom"/>
</dbReference>
<dbReference type="SUPFAM" id="SSF55785">
    <property type="entry name" value="PYP-like sensor domain (PAS domain)"/>
    <property type="match status" value="2"/>
</dbReference>
<dbReference type="InterPro" id="IPR000700">
    <property type="entry name" value="PAS-assoc_C"/>
</dbReference>
<name>A0ABT8V1Y0_9BACL</name>
<evidence type="ECO:0000256" key="7">
    <source>
        <dbReference type="ARBA" id="ARBA00022840"/>
    </source>
</evidence>
<dbReference type="PANTHER" id="PTHR45339:SF1">
    <property type="entry name" value="HYBRID SIGNAL TRANSDUCTION HISTIDINE KINASE J"/>
    <property type="match status" value="1"/>
</dbReference>
<evidence type="ECO:0000256" key="2">
    <source>
        <dbReference type="ARBA" id="ARBA00012438"/>
    </source>
</evidence>
<dbReference type="PROSITE" id="PS50110">
    <property type="entry name" value="RESPONSE_REGULATORY"/>
    <property type="match status" value="1"/>
</dbReference>
<keyword evidence="4" id="KW-0808">Transferase</keyword>
<evidence type="ECO:0000256" key="4">
    <source>
        <dbReference type="ARBA" id="ARBA00022679"/>
    </source>
</evidence>
<evidence type="ECO:0000256" key="6">
    <source>
        <dbReference type="ARBA" id="ARBA00022777"/>
    </source>
</evidence>
<dbReference type="SMART" id="SM00086">
    <property type="entry name" value="PAC"/>
    <property type="match status" value="2"/>
</dbReference>
<dbReference type="InterPro" id="IPR011006">
    <property type="entry name" value="CheY-like_superfamily"/>
</dbReference>
<organism evidence="14 15">
    <name type="scientific">Paenibacillus ehimensis</name>
    <dbReference type="NCBI Taxonomy" id="79264"/>
    <lineage>
        <taxon>Bacteria</taxon>
        <taxon>Bacillati</taxon>
        <taxon>Bacillota</taxon>
        <taxon>Bacilli</taxon>
        <taxon>Bacillales</taxon>
        <taxon>Paenibacillaceae</taxon>
        <taxon>Paenibacillus</taxon>
    </lineage>
</organism>
<feature type="domain" description="Response regulatory" evidence="11">
    <location>
        <begin position="511"/>
        <end position="627"/>
    </location>
</feature>
<evidence type="ECO:0000256" key="3">
    <source>
        <dbReference type="ARBA" id="ARBA00022553"/>
    </source>
</evidence>
<evidence type="ECO:0000259" key="12">
    <source>
        <dbReference type="PROSITE" id="PS50112"/>
    </source>
</evidence>
<comment type="catalytic activity">
    <reaction evidence="1">
        <text>ATP + protein L-histidine = ADP + protein N-phospho-L-histidine.</text>
        <dbReference type="EC" id="2.7.13.3"/>
    </reaction>
</comment>
<dbReference type="InterPro" id="IPR000014">
    <property type="entry name" value="PAS"/>
</dbReference>
<dbReference type="Gene3D" id="3.30.450.20">
    <property type="entry name" value="PAS domain"/>
    <property type="match status" value="2"/>
</dbReference>
<dbReference type="SUPFAM" id="SSF47384">
    <property type="entry name" value="Homodimeric domain of signal transducing histidine kinase"/>
    <property type="match status" value="1"/>
</dbReference>
<comment type="caution">
    <text evidence="14">The sequence shown here is derived from an EMBL/GenBank/DDBJ whole genome shotgun (WGS) entry which is preliminary data.</text>
</comment>
<evidence type="ECO:0000259" key="10">
    <source>
        <dbReference type="PROSITE" id="PS50109"/>
    </source>
</evidence>
<keyword evidence="15" id="KW-1185">Reference proteome</keyword>
<dbReference type="SMART" id="SM00387">
    <property type="entry name" value="HATPase_c"/>
    <property type="match status" value="1"/>
</dbReference>
<dbReference type="RefSeq" id="WP_302876929.1">
    <property type="nucleotide sequence ID" value="NZ_JAUMKJ010000001.1"/>
</dbReference>
<dbReference type="Pfam" id="PF00072">
    <property type="entry name" value="Response_reg"/>
    <property type="match status" value="1"/>
</dbReference>
<dbReference type="Gene3D" id="3.30.565.10">
    <property type="entry name" value="Histidine kinase-like ATPase, C-terminal domain"/>
    <property type="match status" value="1"/>
</dbReference>
<accession>A0ABT8V1Y0</accession>
<feature type="modified residue" description="4-aspartylphosphate" evidence="9">
    <location>
        <position position="560"/>
    </location>
</feature>
<dbReference type="InterPro" id="IPR005467">
    <property type="entry name" value="His_kinase_dom"/>
</dbReference>
<dbReference type="EMBL" id="JAUMKJ010000001">
    <property type="protein sequence ID" value="MDO3675417.1"/>
    <property type="molecule type" value="Genomic_DNA"/>
</dbReference>
<evidence type="ECO:0000256" key="8">
    <source>
        <dbReference type="ARBA" id="ARBA00023012"/>
    </source>
</evidence>
<dbReference type="Gene3D" id="1.10.287.130">
    <property type="match status" value="1"/>
</dbReference>
<dbReference type="Pfam" id="PF13426">
    <property type="entry name" value="PAS_9"/>
    <property type="match status" value="2"/>
</dbReference>
<feature type="domain" description="PAS" evidence="12">
    <location>
        <begin position="14"/>
        <end position="78"/>
    </location>
</feature>
<dbReference type="Gene3D" id="3.40.50.2300">
    <property type="match status" value="1"/>
</dbReference>
<dbReference type="InterPro" id="IPR004358">
    <property type="entry name" value="Sig_transdc_His_kin-like_C"/>
</dbReference>
<keyword evidence="3 9" id="KW-0597">Phosphoprotein</keyword>
<keyword evidence="7" id="KW-0067">ATP-binding</keyword>
<sequence>MHRVNLNQITFNQQVFDHASFGIFLVSPDGLILTVNPAMEKMFGYSKAEFDGKRIGDFTHLDEAQTDIDDLKALLSNESEVMIEGRYIKKNGETMWGLLSFKLFCDETDKPLYYIAQMIDITKQKESERRLQESVERYTSLKKYNHDAVISFGLDGRIINANTMAEKLTGYLIETELIGMKLANLIGNENVSKILEKSLYDNSIEHDIDMLVTKGGNTVEVLASIAPIFVGGHNIGFYLICKDISEQKKLLLAKEAAEATNKAKSEFLAMMSHEIRTPMNGVIGMTDILLDMTDLSEEQRSCIEVIRKSGETLLSIINDILDLSKIEAGRVELQEEIFDLHKCIKDCFSVISGRAEIKNLTLTYTLNHDVPDYIYGDPERLKQVLINLLGNAVKFTPRGSISVKVEQRKGDPDKLAFTVTDTGMGIDPAWLNDIFEPFAQIGSLMTRRHEGTGLGLAISRRLASMMGGEIYAVSDGMNGSSFIFTIRLKEAPGLPCEQEFEQMLNRAIKTSILLAEDNPINQLVMSKMLEKMGHKVTVVSNGKEAIEAVHKDHYDIIFMDLHMPVLNGLEATQIIKNSLKEKSPRIIAVTANALKGDREKCLEAGMDEYISKPVKREAVMKLLRQTW</sequence>
<dbReference type="InterPro" id="IPR001610">
    <property type="entry name" value="PAC"/>
</dbReference>
<keyword evidence="6" id="KW-0418">Kinase</keyword>
<dbReference type="CDD" id="cd00082">
    <property type="entry name" value="HisKA"/>
    <property type="match status" value="1"/>
</dbReference>
<evidence type="ECO:0000259" key="11">
    <source>
        <dbReference type="PROSITE" id="PS50110"/>
    </source>
</evidence>
<dbReference type="Proteomes" id="UP001168883">
    <property type="component" value="Unassembled WGS sequence"/>
</dbReference>
<dbReference type="SMART" id="SM00388">
    <property type="entry name" value="HisKA"/>
    <property type="match status" value="1"/>
</dbReference>
<feature type="domain" description="Histidine kinase" evidence="10">
    <location>
        <begin position="270"/>
        <end position="490"/>
    </location>
</feature>
<keyword evidence="8" id="KW-0902">Two-component regulatory system</keyword>
<dbReference type="PRINTS" id="PR00344">
    <property type="entry name" value="BCTRLSENSOR"/>
</dbReference>
<dbReference type="InterPro" id="IPR036890">
    <property type="entry name" value="HATPase_C_sf"/>
</dbReference>
<dbReference type="PROSITE" id="PS50112">
    <property type="entry name" value="PAS"/>
    <property type="match status" value="2"/>
</dbReference>
<dbReference type="NCBIfam" id="TIGR00229">
    <property type="entry name" value="sensory_box"/>
    <property type="match status" value="2"/>
</dbReference>
<evidence type="ECO:0000259" key="13">
    <source>
        <dbReference type="PROSITE" id="PS50113"/>
    </source>
</evidence>
<dbReference type="Pfam" id="PF00512">
    <property type="entry name" value="HisKA"/>
    <property type="match status" value="1"/>
</dbReference>
<dbReference type="SMART" id="SM00448">
    <property type="entry name" value="REC"/>
    <property type="match status" value="1"/>
</dbReference>
<feature type="domain" description="PAC" evidence="13">
    <location>
        <begin position="81"/>
        <end position="133"/>
    </location>
</feature>
<dbReference type="SUPFAM" id="SSF55874">
    <property type="entry name" value="ATPase domain of HSP90 chaperone/DNA topoisomerase II/histidine kinase"/>
    <property type="match status" value="1"/>
</dbReference>
<dbReference type="PANTHER" id="PTHR45339">
    <property type="entry name" value="HYBRID SIGNAL TRANSDUCTION HISTIDINE KINASE J"/>
    <property type="match status" value="1"/>
</dbReference>
<feature type="domain" description="PAS" evidence="12">
    <location>
        <begin position="127"/>
        <end position="207"/>
    </location>
</feature>